<dbReference type="Gene3D" id="1.10.340.30">
    <property type="entry name" value="Hypothetical protein, domain 2"/>
    <property type="match status" value="1"/>
</dbReference>
<dbReference type="SUPFAM" id="SSF48150">
    <property type="entry name" value="DNA-glycosylase"/>
    <property type="match status" value="1"/>
</dbReference>
<dbReference type="EMBL" id="CP097463">
    <property type="protein sequence ID" value="WAX58611.1"/>
    <property type="molecule type" value="Genomic_DNA"/>
</dbReference>
<dbReference type="PANTHER" id="PTHR43003:SF6">
    <property type="entry name" value="DNA GLYCOSYLASE"/>
    <property type="match status" value="1"/>
</dbReference>
<evidence type="ECO:0000256" key="1">
    <source>
        <dbReference type="ARBA" id="ARBA00022763"/>
    </source>
</evidence>
<keyword evidence="4" id="KW-1185">Reference proteome</keyword>
<proteinExistence type="predicted"/>
<dbReference type="PANTHER" id="PTHR43003">
    <property type="entry name" value="DNA-3-METHYLADENINE GLYCOSYLASE"/>
    <property type="match status" value="1"/>
</dbReference>
<dbReference type="Proteomes" id="UP001164693">
    <property type="component" value="Chromosome"/>
</dbReference>
<dbReference type="RefSeq" id="WP_269445150.1">
    <property type="nucleotide sequence ID" value="NZ_CP097463.1"/>
</dbReference>
<evidence type="ECO:0008006" key="5">
    <source>
        <dbReference type="Google" id="ProtNLM"/>
    </source>
</evidence>
<keyword evidence="2" id="KW-0234">DNA repair</keyword>
<sequence>MTAVAPAALARQWSACRPVNVLGTLAPLRRGPGDPAHRVDPDGTFWWACHTPAGPGTLAVRAVADGARADAWGAGAAWLLDRLPALLGDGDDWSAVDVAAWPRLRDAQRANPGVRLPATGLVLDSLVPAVLEQRVTGTEAHTAWRGLLRRFGTVAPGPRADLFVPPGPRELLDVPAWGWHRLGVDGKRQRAIRAAATVARRLEECVMMPAAAAMARLRVVPGVGEWTAAETALRAFGDPDAVSVGDFHLADLVVHALTGRARGTDAQMLDLLVPWAGQRARVVRLIELSGVTPPKFGPRFAPNDIRRI</sequence>
<evidence type="ECO:0000256" key="2">
    <source>
        <dbReference type="ARBA" id="ARBA00023204"/>
    </source>
</evidence>
<evidence type="ECO:0000313" key="4">
    <source>
        <dbReference type="Proteomes" id="UP001164693"/>
    </source>
</evidence>
<name>A0ABY7K670_9ACTN</name>
<dbReference type="InterPro" id="IPR051912">
    <property type="entry name" value="Alkylbase_DNA_Glycosylase/TA"/>
</dbReference>
<accession>A0ABY7K670</accession>
<protein>
    <recommendedName>
        <fullName evidence="5">3-methyladenine DNA glycosylase</fullName>
    </recommendedName>
</protein>
<evidence type="ECO:0000313" key="3">
    <source>
        <dbReference type="EMBL" id="WAX58611.1"/>
    </source>
</evidence>
<gene>
    <name evidence="3" type="ORF">M6B22_07550</name>
</gene>
<organism evidence="3 4">
    <name type="scientific">Jatrophihabitans cynanchi</name>
    <dbReference type="NCBI Taxonomy" id="2944128"/>
    <lineage>
        <taxon>Bacteria</taxon>
        <taxon>Bacillati</taxon>
        <taxon>Actinomycetota</taxon>
        <taxon>Actinomycetes</taxon>
        <taxon>Jatrophihabitantales</taxon>
        <taxon>Jatrophihabitantaceae</taxon>
        <taxon>Jatrophihabitans</taxon>
    </lineage>
</organism>
<reference evidence="3" key="1">
    <citation type="submission" date="2022-05" db="EMBL/GenBank/DDBJ databases">
        <title>Jatrophihabitans sp. SB3-54 whole genome sequence.</title>
        <authorList>
            <person name="Suh M.K."/>
            <person name="Eom M.K."/>
            <person name="Kim J.S."/>
            <person name="Kim H.S."/>
            <person name="Do H.E."/>
            <person name="Shin Y.K."/>
            <person name="Lee J.-S."/>
        </authorList>
    </citation>
    <scope>NUCLEOTIDE SEQUENCE</scope>
    <source>
        <strain evidence="3">SB3-54</strain>
    </source>
</reference>
<dbReference type="InterPro" id="IPR011257">
    <property type="entry name" value="DNA_glycosylase"/>
</dbReference>
<keyword evidence="1" id="KW-0227">DNA damage</keyword>